<evidence type="ECO:0000313" key="2">
    <source>
        <dbReference type="Proteomes" id="UP000008207"/>
    </source>
</evidence>
<proteinExistence type="predicted"/>
<dbReference type="AlphaFoldDB" id="B8IRL3"/>
<dbReference type="eggNOG" id="ENOG502ZNNE">
    <property type="taxonomic scope" value="Bacteria"/>
</dbReference>
<organism evidence="1 2">
    <name type="scientific">Methylobacterium nodulans (strain LMG 21967 / CNCM I-2342 / ORS 2060)</name>
    <dbReference type="NCBI Taxonomy" id="460265"/>
    <lineage>
        <taxon>Bacteria</taxon>
        <taxon>Pseudomonadati</taxon>
        <taxon>Pseudomonadota</taxon>
        <taxon>Alphaproteobacteria</taxon>
        <taxon>Hyphomicrobiales</taxon>
        <taxon>Methylobacteriaceae</taxon>
        <taxon>Methylobacterium</taxon>
    </lineage>
</organism>
<accession>B8IRL3</accession>
<sequence>MRSHVHIHADDPACPTCPQVQARALMGRAEPHAGADDACPHVQRWRNMLGAVDAVRDRLGRPVDAGIRDTVVALNLLGLPTLQSCEGHVNAAGHGLAAPWIDLAVEGPVLVRAATLLKAFYADVAPPEADLRLMLEGERLGNGGGFAVLETARLALAEGRCTPTEVERLRERLALRQAEMQRFTSFLRRRLVEETTSRVADVCGTNTQSRG</sequence>
<evidence type="ECO:0000313" key="1">
    <source>
        <dbReference type="EMBL" id="ACL60563.1"/>
    </source>
</evidence>
<reference evidence="1 2" key="1">
    <citation type="submission" date="2009-01" db="EMBL/GenBank/DDBJ databases">
        <title>Complete sequence of chromosome of Methylobacterium nodulans ORS 2060.</title>
        <authorList>
            <consortium name="US DOE Joint Genome Institute"/>
            <person name="Lucas S."/>
            <person name="Copeland A."/>
            <person name="Lapidus A."/>
            <person name="Glavina del Rio T."/>
            <person name="Dalin E."/>
            <person name="Tice H."/>
            <person name="Bruce D."/>
            <person name="Goodwin L."/>
            <person name="Pitluck S."/>
            <person name="Sims D."/>
            <person name="Brettin T."/>
            <person name="Detter J.C."/>
            <person name="Han C."/>
            <person name="Larimer F."/>
            <person name="Land M."/>
            <person name="Hauser L."/>
            <person name="Kyrpides N."/>
            <person name="Ivanova N."/>
            <person name="Marx C.J."/>
            <person name="Richardson P."/>
        </authorList>
    </citation>
    <scope>NUCLEOTIDE SEQUENCE [LARGE SCALE GENOMIC DNA]</scope>
    <source>
        <strain evidence="2">LMG 21967 / CNCM I-2342 / ORS 2060</strain>
    </source>
</reference>
<keyword evidence="2" id="KW-1185">Reference proteome</keyword>
<dbReference type="Proteomes" id="UP000008207">
    <property type="component" value="Chromosome"/>
</dbReference>
<dbReference type="HOGENOM" id="CLU_1303695_0_0_5"/>
<dbReference type="EMBL" id="CP001349">
    <property type="protein sequence ID" value="ACL60563.1"/>
    <property type="molecule type" value="Genomic_DNA"/>
</dbReference>
<gene>
    <name evidence="1" type="ordered locus">Mnod_5734</name>
</gene>
<name>B8IRL3_METNO</name>
<dbReference type="KEGG" id="mno:Mnod_5734"/>
<dbReference type="OrthoDB" id="8481538at2"/>
<protein>
    <submittedName>
        <fullName evidence="1">Uncharacterized protein</fullName>
    </submittedName>
</protein>
<dbReference type="RefSeq" id="WP_015932162.1">
    <property type="nucleotide sequence ID" value="NC_011894.1"/>
</dbReference>